<keyword evidence="2" id="KW-1185">Reference proteome</keyword>
<dbReference type="Proteomes" id="UP000179807">
    <property type="component" value="Unassembled WGS sequence"/>
</dbReference>
<dbReference type="AlphaFoldDB" id="A0A1J4L351"/>
<protein>
    <submittedName>
        <fullName evidence="1">Uncharacterized protein</fullName>
    </submittedName>
</protein>
<dbReference type="RefSeq" id="XP_068369477.1">
    <property type="nucleotide sequence ID" value="XM_068514011.1"/>
</dbReference>
<comment type="caution">
    <text evidence="1">The sequence shown here is derived from an EMBL/GenBank/DDBJ whole genome shotgun (WGS) entry which is preliminary data.</text>
</comment>
<accession>A0A1J4L351</accession>
<evidence type="ECO:0000313" key="2">
    <source>
        <dbReference type="Proteomes" id="UP000179807"/>
    </source>
</evidence>
<dbReference type="EMBL" id="MLAK01000116">
    <property type="protein sequence ID" value="OHT16341.1"/>
    <property type="molecule type" value="Genomic_DNA"/>
</dbReference>
<dbReference type="VEuPathDB" id="TrichDB:TRFO_41852"/>
<proteinExistence type="predicted"/>
<name>A0A1J4L351_9EUKA</name>
<dbReference type="GeneID" id="94848715"/>
<evidence type="ECO:0000313" key="1">
    <source>
        <dbReference type="EMBL" id="OHT16341.1"/>
    </source>
</evidence>
<reference evidence="1" key="1">
    <citation type="submission" date="2016-10" db="EMBL/GenBank/DDBJ databases">
        <authorList>
            <person name="Benchimol M."/>
            <person name="Almeida L.G."/>
            <person name="Vasconcelos A.T."/>
            <person name="Perreira-Neves A."/>
            <person name="Rosa I.A."/>
            <person name="Tasca T."/>
            <person name="Bogo M.R."/>
            <person name="de Souza W."/>
        </authorList>
    </citation>
    <scope>NUCLEOTIDE SEQUENCE [LARGE SCALE GENOMIC DNA]</scope>
    <source>
        <strain evidence="1">K</strain>
    </source>
</reference>
<gene>
    <name evidence="1" type="ORF">TRFO_41852</name>
</gene>
<sequence length="985" mass="115205">MLDEDSLLEPCNLNHLVMEAYNNSVRNAEYSALLSELPSYQNSQDFFFNALSFPNLSEPTIIYILSSLARIFNERKPLVNQYSSLFMNFFIHNFPFLVKQYKNSHAIINSSTNLFIIAFRECRQLAKTVLLNIKDKFLVGILVSNYVYVTKSIDCFSSFFEAIVNPFQTLNQNQNHMCSAIQPSLQFSSTVTSKTISMNYSREGEIDISNFVLFSIVLSSFNRKYLPSQLIEMIIQVGGPKTILLPVKMMELNDACSYLKSLQVIINLPATYFKREPVRLKYLIDFIESSTELLISSNELLLKKYLMKILVELRNCPSIRSLNNPQFLITWLNQIHIVTKILLNTEFNDFFGQHPDFIEDLVCFWSLTFDFQMFHENGDFKAFVLRQISDIFQCTNSFLILHSKEICEYFIQDNSSNFFEYLGKTYRFCYKEAISFILLNHSVYIKQFDNISILICLIELSSNLIKSHSNMAEYMSYYEEDLKLVQLIGLILNIHPLNYFDVNEMLEISLNSFFAAFLNTYHNRVSNAIDAMFNKHSDIFILFVIRSLQILNIKDEKITCYTKRHIAQSLNFQVLPESVISKLLENEEFISIVVNIDINFCFEKETKNEAKNLYSNIFSILKSKNSLLEKTYEIIFNKMTSSIELVPFCLNIFEISFDLPNQLSFISYRFLFDHFFPFLMNSIKDMHLYSLPRTTTSKIPSQMLFTYNESVYSQFLHATVKFLSFIASSNELKRPFKFMSDKIIMLFKKSLALLKIVLECSGYDETTINHTFHTLNSFLRNNSLNIGIMILFNDQSFTSFVNTLFANMKDNEYSFKILPNILSFFDLYVTFFTFNEVFNVEVFHYFIQLVINKFSSMSRKDALQCSLIINKSHEIMNSLKQNSPEILEKFFSAVVEFLLSWKGKLDEFSIFYMNMFCFMPDRVNNLIIPSLFYLPEDKKLFIETVLNELFHSNFSSISSTKQFKSKFLLSLRYIRESLVNSSFVL</sequence>
<organism evidence="1 2">
    <name type="scientific">Tritrichomonas foetus</name>
    <dbReference type="NCBI Taxonomy" id="1144522"/>
    <lineage>
        <taxon>Eukaryota</taxon>
        <taxon>Metamonada</taxon>
        <taxon>Parabasalia</taxon>
        <taxon>Tritrichomonadida</taxon>
        <taxon>Tritrichomonadidae</taxon>
        <taxon>Tritrichomonas</taxon>
    </lineage>
</organism>